<feature type="region of interest" description="Disordered" evidence="1">
    <location>
        <begin position="1"/>
        <end position="66"/>
    </location>
</feature>
<organism evidence="2 3">
    <name type="scientific">Steinernema carpocapsae</name>
    <name type="common">Entomopathogenic nematode</name>
    <dbReference type="NCBI Taxonomy" id="34508"/>
    <lineage>
        <taxon>Eukaryota</taxon>
        <taxon>Metazoa</taxon>
        <taxon>Ecdysozoa</taxon>
        <taxon>Nematoda</taxon>
        <taxon>Chromadorea</taxon>
        <taxon>Rhabditida</taxon>
        <taxon>Tylenchina</taxon>
        <taxon>Panagrolaimomorpha</taxon>
        <taxon>Strongyloidoidea</taxon>
        <taxon>Steinernematidae</taxon>
        <taxon>Steinernema</taxon>
    </lineage>
</organism>
<comment type="caution">
    <text evidence="2">The sequence shown here is derived from an EMBL/GenBank/DDBJ whole genome shotgun (WGS) entry which is preliminary data.</text>
</comment>
<accession>A0A4U5LZ17</accession>
<keyword evidence="3" id="KW-1185">Reference proteome</keyword>
<feature type="compositionally biased region" description="Basic and acidic residues" evidence="1">
    <location>
        <begin position="7"/>
        <end position="31"/>
    </location>
</feature>
<proteinExistence type="predicted"/>
<sequence length="66" mass="7564">MSLISPRDYHNSRGRRSDDDKEREGEAENTKQNRVSSDRGWLGQTNTTSFAVPDIGPWRRSRSKGN</sequence>
<dbReference type="AlphaFoldDB" id="A0A4U5LZ17"/>
<evidence type="ECO:0000313" key="3">
    <source>
        <dbReference type="Proteomes" id="UP000298663"/>
    </source>
</evidence>
<gene>
    <name evidence="2" type="ORF">L596_028634</name>
</gene>
<name>A0A4U5LZ17_STECR</name>
<reference evidence="2 3" key="1">
    <citation type="journal article" date="2015" name="Genome Biol.">
        <title>Comparative genomics of Steinernema reveals deeply conserved gene regulatory networks.</title>
        <authorList>
            <person name="Dillman A.R."/>
            <person name="Macchietto M."/>
            <person name="Porter C.F."/>
            <person name="Rogers A."/>
            <person name="Williams B."/>
            <person name="Antoshechkin I."/>
            <person name="Lee M.M."/>
            <person name="Goodwin Z."/>
            <person name="Lu X."/>
            <person name="Lewis E.E."/>
            <person name="Goodrich-Blair H."/>
            <person name="Stock S.P."/>
            <person name="Adams B.J."/>
            <person name="Sternberg P.W."/>
            <person name="Mortazavi A."/>
        </authorList>
    </citation>
    <scope>NUCLEOTIDE SEQUENCE [LARGE SCALE GENOMIC DNA]</scope>
    <source>
        <strain evidence="2 3">ALL</strain>
    </source>
</reference>
<reference evidence="2 3" key="2">
    <citation type="journal article" date="2019" name="G3 (Bethesda)">
        <title>Hybrid Assembly of the Genome of the Entomopathogenic Nematode Steinernema carpocapsae Identifies the X-Chromosome.</title>
        <authorList>
            <person name="Serra L."/>
            <person name="Macchietto M."/>
            <person name="Macias-Munoz A."/>
            <person name="McGill C.J."/>
            <person name="Rodriguez I.M."/>
            <person name="Rodriguez B."/>
            <person name="Murad R."/>
            <person name="Mortazavi A."/>
        </authorList>
    </citation>
    <scope>NUCLEOTIDE SEQUENCE [LARGE SCALE GENOMIC DNA]</scope>
    <source>
        <strain evidence="2 3">ALL</strain>
    </source>
</reference>
<dbReference type="Proteomes" id="UP000298663">
    <property type="component" value="Unassembled WGS sequence"/>
</dbReference>
<evidence type="ECO:0000313" key="2">
    <source>
        <dbReference type="EMBL" id="TKR61537.1"/>
    </source>
</evidence>
<protein>
    <submittedName>
        <fullName evidence="2">Uncharacterized protein</fullName>
    </submittedName>
</protein>
<evidence type="ECO:0000256" key="1">
    <source>
        <dbReference type="SAM" id="MobiDB-lite"/>
    </source>
</evidence>
<dbReference type="EMBL" id="AZBU02000011">
    <property type="protein sequence ID" value="TKR61537.1"/>
    <property type="molecule type" value="Genomic_DNA"/>
</dbReference>